<evidence type="ECO:0000256" key="1">
    <source>
        <dbReference type="SAM" id="MobiDB-lite"/>
    </source>
</evidence>
<dbReference type="Proteomes" id="UP000606900">
    <property type="component" value="Unassembled WGS sequence"/>
</dbReference>
<reference evidence="4" key="3">
    <citation type="submission" date="2014-09" db="EMBL/GenBank/DDBJ databases">
        <authorList>
            <person name="Bishop-Lilly K.A."/>
            <person name="Broomall S.M."/>
            <person name="Chain P.S."/>
            <person name="Chertkov O."/>
            <person name="Coyne S.R."/>
            <person name="Daligault H.E."/>
            <person name="Davenport K.W."/>
            <person name="Erkkila T."/>
            <person name="Frey K.G."/>
            <person name="Gibbons H.S."/>
            <person name="Gu W."/>
            <person name="Jaissle J."/>
            <person name="Johnson S.L."/>
            <person name="Koroleva G.I."/>
            <person name="Ladner J.T."/>
            <person name="Lo C.-C."/>
            <person name="Minogue T.D."/>
            <person name="Munk C."/>
            <person name="Palacios G.F."/>
            <person name="Redden C.L."/>
            <person name="Rosenzweig C.N."/>
            <person name="Scholz M.B."/>
            <person name="Teshima H."/>
            <person name="Xu Y."/>
        </authorList>
    </citation>
    <scope>NUCLEOTIDE SEQUENCE</scope>
    <source>
        <strain evidence="4">Mb9</strain>
    </source>
</reference>
<name>A0A089ZJ52_METFO</name>
<gene>
    <name evidence="2" type="ORF">BRM9_2253</name>
    <name evidence="3" type="ORF">DSM1535_1185</name>
    <name evidence="5" type="ORF">ISP06_04645</name>
    <name evidence="4" type="ORF">MB9_2289</name>
</gene>
<dbReference type="GeneID" id="26740521"/>
<keyword evidence="7" id="KW-1185">Reference proteome</keyword>
<dbReference type="RefSeq" id="WP_048072726.1">
    <property type="nucleotide sequence ID" value="NZ_CALCVY010000249.1"/>
</dbReference>
<dbReference type="EMBL" id="CP006933">
    <property type="protein sequence ID" value="AIS33053.1"/>
    <property type="molecule type" value="Genomic_DNA"/>
</dbReference>
<dbReference type="KEGG" id="mfc:BRM9_2253"/>
<evidence type="ECO:0000313" key="2">
    <source>
        <dbReference type="EMBL" id="AIS33053.1"/>
    </source>
</evidence>
<dbReference type="EMBL" id="JADIIL010000017">
    <property type="protein sequence ID" value="MBF4474746.1"/>
    <property type="molecule type" value="Genomic_DNA"/>
</dbReference>
<evidence type="ECO:0000313" key="3">
    <source>
        <dbReference type="EMBL" id="CEA13524.1"/>
    </source>
</evidence>
<dbReference type="OrthoDB" id="71533at2157"/>
<feature type="region of interest" description="Disordered" evidence="1">
    <location>
        <begin position="32"/>
        <end position="82"/>
    </location>
</feature>
<evidence type="ECO:0000313" key="4">
    <source>
        <dbReference type="EMBL" id="CEL25902.1"/>
    </source>
</evidence>
<sequence length="147" mass="14577">MIDSKILVSVVIVLVIGVAAAGYQISSQTPGLWQPVTSTGSDTGQQSSSSGTDSGNQQSSASSVSTSSSSKTSTSGSANVKISASEAKSIASKSILQEGATAGTPKLTNYGNTKAYLVPVMMNGQQVGAIYIDANTGKNLGGEGGAP</sequence>
<dbReference type="EMBL" id="LN734822">
    <property type="protein sequence ID" value="CEL25902.1"/>
    <property type="molecule type" value="Genomic_DNA"/>
</dbReference>
<dbReference type="Proteomes" id="UP000062768">
    <property type="component" value="Chromosome I"/>
</dbReference>
<dbReference type="EMBL" id="LN515531">
    <property type="protein sequence ID" value="CEA13524.1"/>
    <property type="molecule type" value="Genomic_DNA"/>
</dbReference>
<dbReference type="AlphaFoldDB" id="A0A089ZJ52"/>
<organism evidence="2 6">
    <name type="scientific">Methanobacterium formicicum</name>
    <dbReference type="NCBI Taxonomy" id="2162"/>
    <lineage>
        <taxon>Archaea</taxon>
        <taxon>Methanobacteriati</taxon>
        <taxon>Methanobacteriota</taxon>
        <taxon>Methanomada group</taxon>
        <taxon>Methanobacteria</taxon>
        <taxon>Methanobacteriales</taxon>
        <taxon>Methanobacteriaceae</taxon>
        <taxon>Methanobacterium</taxon>
    </lineage>
</organism>
<feature type="compositionally biased region" description="Low complexity" evidence="1">
    <location>
        <begin position="37"/>
        <end position="82"/>
    </location>
</feature>
<dbReference type="Proteomes" id="UP000029661">
    <property type="component" value="Chromosome"/>
</dbReference>
<reference evidence="3" key="2">
    <citation type="submission" date="2014-08" db="EMBL/GenBank/DDBJ databases">
        <authorList>
            <person name="Wibberg D."/>
        </authorList>
    </citation>
    <scope>NUCLEOTIDE SEQUENCE</scope>
</reference>
<evidence type="ECO:0000313" key="7">
    <source>
        <dbReference type="Proteomes" id="UP000062768"/>
    </source>
</evidence>
<dbReference type="KEGG" id="mfi:DSM1535_1185"/>
<proteinExistence type="predicted"/>
<evidence type="ECO:0000313" key="5">
    <source>
        <dbReference type="EMBL" id="MBF4474746.1"/>
    </source>
</evidence>
<accession>A0A089ZJ52</accession>
<evidence type="ECO:0000313" key="6">
    <source>
        <dbReference type="Proteomes" id="UP000029661"/>
    </source>
</evidence>
<dbReference type="PATRIC" id="fig|2162.10.peg.2361"/>
<reference evidence="2" key="1">
    <citation type="submission" date="2013-12" db="EMBL/GenBank/DDBJ databases">
        <title>The complete genome sequence of Methanobacterium sp. BRM9.</title>
        <authorList>
            <consortium name="Pastoral Greenhouse Gas Research Consortium"/>
            <person name="Kelly W.J."/>
            <person name="Leahy S.C."/>
            <person name="Perry R."/>
            <person name="Li D."/>
            <person name="Altermann E."/>
            <person name="Lambie S.C."/>
            <person name="Attwood G.T."/>
        </authorList>
    </citation>
    <scope>NUCLEOTIDE SEQUENCE [LARGE SCALE GENOMIC DNA]</scope>
    <source>
        <strain evidence="2">BRM9</strain>
    </source>
</reference>
<protein>
    <submittedName>
        <fullName evidence="5">PepSY domain-containing protein</fullName>
    </submittedName>
</protein>
<reference evidence="5" key="4">
    <citation type="submission" date="2020-10" db="EMBL/GenBank/DDBJ databases">
        <title>Dehalococcoides mccartyi of a TCE/Cr reducing biochatode.</title>
        <authorList>
            <person name="Matturro B."/>
        </authorList>
    </citation>
    <scope>NUCLEOTIDE SEQUENCE</scope>
    <source>
        <strain evidence="5">Bin2</strain>
    </source>
</reference>